<dbReference type="GeneID" id="108232212"/>
<evidence type="ECO:0000256" key="5">
    <source>
        <dbReference type="ARBA" id="ARBA00022989"/>
    </source>
</evidence>
<dbReference type="KEGG" id="kmr:108232212"/>
<proteinExistence type="inferred from homology"/>
<dbReference type="STRING" id="37003.ENSKMAP00000029110"/>
<dbReference type="Proteomes" id="UP000264800">
    <property type="component" value="Unplaced"/>
</dbReference>
<dbReference type="PANTHER" id="PTHR14132:SF14">
    <property type="entry name" value="FXYD DOMAIN-CONTAINING ION TRANSPORT REGULATOR 5"/>
    <property type="match status" value="1"/>
</dbReference>
<feature type="signal peptide" evidence="8">
    <location>
        <begin position="1"/>
        <end position="22"/>
    </location>
</feature>
<organism evidence="9 10">
    <name type="scientific">Kryptolebias marmoratus</name>
    <name type="common">Mangrove killifish</name>
    <name type="synonym">Rivulus marmoratus</name>
    <dbReference type="NCBI Taxonomy" id="37003"/>
    <lineage>
        <taxon>Eukaryota</taxon>
        <taxon>Metazoa</taxon>
        <taxon>Chordata</taxon>
        <taxon>Craniata</taxon>
        <taxon>Vertebrata</taxon>
        <taxon>Euteleostomi</taxon>
        <taxon>Actinopterygii</taxon>
        <taxon>Neopterygii</taxon>
        <taxon>Teleostei</taxon>
        <taxon>Neoteleostei</taxon>
        <taxon>Acanthomorphata</taxon>
        <taxon>Ovalentaria</taxon>
        <taxon>Atherinomorphae</taxon>
        <taxon>Cyprinodontiformes</taxon>
        <taxon>Rivulidae</taxon>
        <taxon>Kryptolebias</taxon>
    </lineage>
</organism>
<comment type="subcellular location">
    <subcellularLocation>
        <location evidence="1">Membrane</location>
        <topology evidence="1">Single-pass membrane protein</topology>
    </subcellularLocation>
</comment>
<keyword evidence="4 8" id="KW-0812">Transmembrane</keyword>
<dbReference type="OMA" id="YNQCARV"/>
<dbReference type="CDD" id="cd20329">
    <property type="entry name" value="FXYD11"/>
    <property type="match status" value="1"/>
</dbReference>
<evidence type="ECO:0000256" key="4">
    <source>
        <dbReference type="ARBA" id="ARBA00022692"/>
    </source>
</evidence>
<keyword evidence="6 8" id="KW-0406">Ion transport</keyword>
<evidence type="ECO:0000313" key="10">
    <source>
        <dbReference type="Proteomes" id="UP000264800"/>
    </source>
</evidence>
<evidence type="ECO:0000256" key="3">
    <source>
        <dbReference type="ARBA" id="ARBA00022448"/>
    </source>
</evidence>
<dbReference type="PANTHER" id="PTHR14132">
    <property type="entry name" value="SODIUM/POTASSIUM-TRANSPORTING ATPASE SUBUNIT GAMMA"/>
    <property type="match status" value="1"/>
</dbReference>
<keyword evidence="7 8" id="KW-0472">Membrane</keyword>
<dbReference type="Pfam" id="PF02038">
    <property type="entry name" value="ATP1G1_PLM_MAT8"/>
    <property type="match status" value="1"/>
</dbReference>
<dbReference type="AlphaFoldDB" id="A0A3Q3BH19"/>
<reference evidence="9" key="1">
    <citation type="submission" date="2025-08" db="UniProtKB">
        <authorList>
            <consortium name="Ensembl"/>
        </authorList>
    </citation>
    <scope>IDENTIFICATION</scope>
</reference>
<dbReference type="GO" id="GO:0043269">
    <property type="term" value="P:regulation of monoatomic ion transport"/>
    <property type="evidence" value="ECO:0007669"/>
    <property type="project" value="InterPro"/>
</dbReference>
<reference evidence="9" key="2">
    <citation type="submission" date="2025-09" db="UniProtKB">
        <authorList>
            <consortium name="Ensembl"/>
        </authorList>
    </citation>
    <scope>IDENTIFICATION</scope>
</reference>
<dbReference type="InterPro" id="IPR000272">
    <property type="entry name" value="Ion-transport_regulator_FXYD"/>
</dbReference>
<keyword evidence="3 8" id="KW-0813">Transport</keyword>
<keyword evidence="5 8" id="KW-1133">Transmembrane helix</keyword>
<name>A0A3Q3BH19_KRYMA</name>
<keyword evidence="10" id="KW-1185">Reference proteome</keyword>
<feature type="chain" id="PRO_5018379912" description="FXYD domain-containing ion transport regulator" evidence="8">
    <location>
        <begin position="23"/>
        <end position="69"/>
    </location>
</feature>
<dbReference type="GeneTree" id="ENSGT01150000287037"/>
<dbReference type="OrthoDB" id="8430468at2759"/>
<sequence length="69" mass="7726">MGRLTLVAFIAALFSLFMETEANPFYYNYERLRIGGLVIACLLIAGGISLVFYKTCSRGIKKQDNNSEI</sequence>
<evidence type="ECO:0000256" key="8">
    <source>
        <dbReference type="RuleBase" id="RU364131"/>
    </source>
</evidence>
<dbReference type="PROSITE" id="PS01310">
    <property type="entry name" value="FXYD"/>
    <property type="match status" value="1"/>
</dbReference>
<dbReference type="GO" id="GO:0017080">
    <property type="term" value="F:sodium channel regulator activity"/>
    <property type="evidence" value="ECO:0007669"/>
    <property type="project" value="TreeGrafter"/>
</dbReference>
<evidence type="ECO:0000256" key="1">
    <source>
        <dbReference type="ARBA" id="ARBA00004167"/>
    </source>
</evidence>
<protein>
    <recommendedName>
        <fullName evidence="8">FXYD domain-containing ion transport regulator</fullName>
    </recommendedName>
</protein>
<evidence type="ECO:0000256" key="2">
    <source>
        <dbReference type="ARBA" id="ARBA00005948"/>
    </source>
</evidence>
<evidence type="ECO:0000313" key="9">
    <source>
        <dbReference type="Ensembl" id="ENSKMAP00000029110.1"/>
    </source>
</evidence>
<dbReference type="Gene3D" id="1.20.5.780">
    <property type="entry name" value="Single helix bin"/>
    <property type="match status" value="1"/>
</dbReference>
<accession>A0A3Q3BH19</accession>
<dbReference type="RefSeq" id="XP_017265328.1">
    <property type="nucleotide sequence ID" value="XM_017409839.3"/>
</dbReference>
<dbReference type="InterPro" id="IPR047297">
    <property type="entry name" value="FXYD_motif"/>
</dbReference>
<dbReference type="Ensembl" id="ENSKMAT00000029474.1">
    <property type="protein sequence ID" value="ENSKMAP00000029110.1"/>
    <property type="gene ID" value="ENSKMAG00000021583.1"/>
</dbReference>
<dbReference type="CTD" id="569335"/>
<evidence type="ECO:0000256" key="6">
    <source>
        <dbReference type="ARBA" id="ARBA00023065"/>
    </source>
</evidence>
<keyword evidence="8" id="KW-0732">Signal</keyword>
<evidence type="ECO:0000256" key="7">
    <source>
        <dbReference type="ARBA" id="ARBA00023136"/>
    </source>
</evidence>
<comment type="similarity">
    <text evidence="2 8">Belongs to the FXYD family.</text>
</comment>
<feature type="transmembrane region" description="Helical" evidence="8">
    <location>
        <begin position="32"/>
        <end position="53"/>
    </location>
</feature>
<dbReference type="GO" id="GO:0016020">
    <property type="term" value="C:membrane"/>
    <property type="evidence" value="ECO:0007669"/>
    <property type="project" value="UniProtKB-SubCell"/>
</dbReference>
<dbReference type="GO" id="GO:0006811">
    <property type="term" value="P:monoatomic ion transport"/>
    <property type="evidence" value="ECO:0007669"/>
    <property type="project" value="UniProtKB-KW"/>
</dbReference>